<name>F4Q6J3_CACFS</name>
<proteinExistence type="predicted"/>
<dbReference type="EMBL" id="GL883023">
    <property type="protein sequence ID" value="EGG16503.1"/>
    <property type="molecule type" value="Genomic_DNA"/>
</dbReference>
<dbReference type="RefSeq" id="XP_004354903.1">
    <property type="nucleotide sequence ID" value="XM_004354851.1"/>
</dbReference>
<dbReference type="GeneID" id="14868550"/>
<dbReference type="KEGG" id="dfa:DFA_09041"/>
<dbReference type="Proteomes" id="UP000007797">
    <property type="component" value="Unassembled WGS sequence"/>
</dbReference>
<keyword evidence="2" id="KW-1185">Reference proteome</keyword>
<dbReference type="InterPro" id="IPR009072">
    <property type="entry name" value="Histone-fold"/>
</dbReference>
<reference evidence="2" key="1">
    <citation type="journal article" date="2011" name="Genome Res.">
        <title>Phylogeny-wide analysis of social amoeba genomes highlights ancient origins for complex intercellular communication.</title>
        <authorList>
            <person name="Heidel A.J."/>
            <person name="Lawal H.M."/>
            <person name="Felder M."/>
            <person name="Schilde C."/>
            <person name="Helps N.R."/>
            <person name="Tunggal B."/>
            <person name="Rivero F."/>
            <person name="John U."/>
            <person name="Schleicher M."/>
            <person name="Eichinger L."/>
            <person name="Platzer M."/>
            <person name="Noegel A.A."/>
            <person name="Schaap P."/>
            <person name="Gloeckner G."/>
        </authorList>
    </citation>
    <scope>NUCLEOTIDE SEQUENCE [LARGE SCALE GENOMIC DNA]</scope>
    <source>
        <strain evidence="2">SH3</strain>
    </source>
</reference>
<evidence type="ECO:0008006" key="3">
    <source>
        <dbReference type="Google" id="ProtNLM"/>
    </source>
</evidence>
<gene>
    <name evidence="1" type="ORF">DFA_09041</name>
</gene>
<protein>
    <recommendedName>
        <fullName evidence="3">Histone H2A</fullName>
    </recommendedName>
</protein>
<evidence type="ECO:0000313" key="1">
    <source>
        <dbReference type="EMBL" id="EGG16503.1"/>
    </source>
</evidence>
<sequence length="196" mass="22076">MQKVLENIVSSLQQPSSCSALYLVPITLSQASIQYIQSIIFAHELTIKKKRKVPSTRDFQIGARIVLSGQIAKDAIVHAMESIIKPEILLFQPSWSIQDIKESMLFYRVPKDCGIYLAAMLESIVTHILELSLTVVQQQQQQGTILEPEHIKLGISKDNELESLFNGFDEIGSFSKLSSLQNDDNYNDNEICHTPE</sequence>
<dbReference type="Gene3D" id="1.10.20.10">
    <property type="entry name" value="Histone, subunit A"/>
    <property type="match status" value="1"/>
</dbReference>
<dbReference type="GO" id="GO:0046982">
    <property type="term" value="F:protein heterodimerization activity"/>
    <property type="evidence" value="ECO:0007669"/>
    <property type="project" value="InterPro"/>
</dbReference>
<accession>F4Q6J3</accession>
<dbReference type="AlphaFoldDB" id="F4Q6J3"/>
<organism evidence="1 2">
    <name type="scientific">Cavenderia fasciculata</name>
    <name type="common">Slime mold</name>
    <name type="synonym">Dictyostelium fasciculatum</name>
    <dbReference type="NCBI Taxonomy" id="261658"/>
    <lineage>
        <taxon>Eukaryota</taxon>
        <taxon>Amoebozoa</taxon>
        <taxon>Evosea</taxon>
        <taxon>Eumycetozoa</taxon>
        <taxon>Dictyostelia</taxon>
        <taxon>Acytosteliales</taxon>
        <taxon>Cavenderiaceae</taxon>
        <taxon>Cavenderia</taxon>
    </lineage>
</organism>
<dbReference type="SUPFAM" id="SSF47113">
    <property type="entry name" value="Histone-fold"/>
    <property type="match status" value="1"/>
</dbReference>
<evidence type="ECO:0000313" key="2">
    <source>
        <dbReference type="Proteomes" id="UP000007797"/>
    </source>
</evidence>